<sequence length="96" mass="11477">MNFIKNKTTNLDDYSLNLICKEEKINKIISKHLIILQETIYNLTLNLLLTKKVEELNKLLSHYYKEYPQLITNKLIELFGLIRFNYLRFLLPDISS</sequence>
<reference evidence="2" key="1">
    <citation type="submission" date="2022-11" db="UniProtKB">
        <authorList>
            <consortium name="WormBaseParasite"/>
        </authorList>
    </citation>
    <scope>IDENTIFICATION</scope>
</reference>
<accession>A0A915NN93</accession>
<dbReference type="WBParaSite" id="scf7180000419274.g3599">
    <property type="protein sequence ID" value="scf7180000419274.g3599"/>
    <property type="gene ID" value="scf7180000419274.g3599"/>
</dbReference>
<evidence type="ECO:0000313" key="2">
    <source>
        <dbReference type="WBParaSite" id="scf7180000419274.g3599"/>
    </source>
</evidence>
<protein>
    <submittedName>
        <fullName evidence="2">Uncharacterized protein</fullName>
    </submittedName>
</protein>
<name>A0A915NN93_9BILA</name>
<keyword evidence="1" id="KW-1185">Reference proteome</keyword>
<proteinExistence type="predicted"/>
<organism evidence="1 2">
    <name type="scientific">Meloidogyne floridensis</name>
    <dbReference type="NCBI Taxonomy" id="298350"/>
    <lineage>
        <taxon>Eukaryota</taxon>
        <taxon>Metazoa</taxon>
        <taxon>Ecdysozoa</taxon>
        <taxon>Nematoda</taxon>
        <taxon>Chromadorea</taxon>
        <taxon>Rhabditida</taxon>
        <taxon>Tylenchina</taxon>
        <taxon>Tylenchomorpha</taxon>
        <taxon>Tylenchoidea</taxon>
        <taxon>Meloidogynidae</taxon>
        <taxon>Meloidogyninae</taxon>
        <taxon>Meloidogyne</taxon>
    </lineage>
</organism>
<dbReference type="Proteomes" id="UP000887560">
    <property type="component" value="Unplaced"/>
</dbReference>
<evidence type="ECO:0000313" key="1">
    <source>
        <dbReference type="Proteomes" id="UP000887560"/>
    </source>
</evidence>
<dbReference type="AlphaFoldDB" id="A0A915NN93"/>